<dbReference type="InterPro" id="IPR017452">
    <property type="entry name" value="GPCR_Rhodpsn_7TM"/>
</dbReference>
<dbReference type="Proteomes" id="UP000242188">
    <property type="component" value="Unassembled WGS sequence"/>
</dbReference>
<gene>
    <name evidence="12" type="ORF">KP79_PYT21853</name>
</gene>
<feature type="transmembrane region" description="Helical" evidence="10">
    <location>
        <begin position="101"/>
        <end position="123"/>
    </location>
</feature>
<organism evidence="12 13">
    <name type="scientific">Mizuhopecten yessoensis</name>
    <name type="common">Japanese scallop</name>
    <name type="synonym">Patinopecten yessoensis</name>
    <dbReference type="NCBI Taxonomy" id="6573"/>
    <lineage>
        <taxon>Eukaryota</taxon>
        <taxon>Metazoa</taxon>
        <taxon>Spiralia</taxon>
        <taxon>Lophotrochozoa</taxon>
        <taxon>Mollusca</taxon>
        <taxon>Bivalvia</taxon>
        <taxon>Autobranchia</taxon>
        <taxon>Pteriomorphia</taxon>
        <taxon>Pectinida</taxon>
        <taxon>Pectinoidea</taxon>
        <taxon>Pectinidae</taxon>
        <taxon>Mizuhopecten</taxon>
    </lineage>
</organism>
<dbReference type="PANTHER" id="PTHR45695:SF9">
    <property type="entry name" value="LEUCOKININ RECEPTOR"/>
    <property type="match status" value="1"/>
</dbReference>
<evidence type="ECO:0000256" key="6">
    <source>
        <dbReference type="ARBA" id="ARBA00023170"/>
    </source>
</evidence>
<evidence type="ECO:0000313" key="13">
    <source>
        <dbReference type="Proteomes" id="UP000242188"/>
    </source>
</evidence>
<feature type="transmembrane region" description="Helical" evidence="10">
    <location>
        <begin position="245"/>
        <end position="265"/>
    </location>
</feature>
<dbReference type="PANTHER" id="PTHR45695">
    <property type="entry name" value="LEUCOKININ RECEPTOR-RELATED"/>
    <property type="match status" value="1"/>
</dbReference>
<sequence>MGEDRPLVNFTDYTIRSIEQHQDYPAILVVMCLLSIFSVAGTVGNAFVIYVFSKQRDKPTSTMFIITLAATDFFTCLCIVPHTMVWEYLSKRMQYDAICKIYNFLITSNVPFSFFIMVAIAFDRYFKICRPWTHAMDPPVAKRVIVGLLIFALSLGIIPSFSYGIYERKDSVNTTLEVVDVSEYSAVSGDISMTTTPLVNYSSYDSSNRDKLSNATGKPLAYYYGMCVVSERYFSIEVRMFYQKIYASLFLIASILVAILYGLIFKSLMTRRARKLKNSMSNGNTCKSQVNQTSTASQTCISSSRFVTNEEQKATGDTSNESLMPRKPPLQSNKDREREKIKTVREKQRIANIKTAGILFIVTAVFIAAFLPAWLMAVRMIPANMILFYMYFSYNVANPIIYAFFNRAFRAEMKNVIHCKKSY</sequence>
<evidence type="ECO:0000259" key="11">
    <source>
        <dbReference type="PROSITE" id="PS50262"/>
    </source>
</evidence>
<accession>A0A210QRZ0</accession>
<evidence type="ECO:0000256" key="9">
    <source>
        <dbReference type="SAM" id="MobiDB-lite"/>
    </source>
</evidence>
<feature type="transmembrane region" description="Helical" evidence="10">
    <location>
        <begin position="64"/>
        <end position="89"/>
    </location>
</feature>
<keyword evidence="3 10" id="KW-1133">Transmembrane helix</keyword>
<evidence type="ECO:0000256" key="5">
    <source>
        <dbReference type="ARBA" id="ARBA00023136"/>
    </source>
</evidence>
<evidence type="ECO:0000256" key="8">
    <source>
        <dbReference type="RuleBase" id="RU000688"/>
    </source>
</evidence>
<evidence type="ECO:0000256" key="3">
    <source>
        <dbReference type="ARBA" id="ARBA00022989"/>
    </source>
</evidence>
<evidence type="ECO:0000256" key="2">
    <source>
        <dbReference type="ARBA" id="ARBA00022692"/>
    </source>
</evidence>
<dbReference type="PRINTS" id="PR00237">
    <property type="entry name" value="GPCRRHODOPSN"/>
</dbReference>
<dbReference type="STRING" id="6573.A0A210QRZ0"/>
<comment type="caution">
    <text evidence="12">The sequence shown here is derived from an EMBL/GenBank/DDBJ whole genome shotgun (WGS) entry which is preliminary data.</text>
</comment>
<keyword evidence="6 8" id="KW-0675">Receptor</keyword>
<keyword evidence="4 8" id="KW-0297">G-protein coupled receptor</keyword>
<feature type="transmembrane region" description="Helical" evidence="10">
    <location>
        <begin position="386"/>
        <end position="405"/>
    </location>
</feature>
<feature type="region of interest" description="Disordered" evidence="9">
    <location>
        <begin position="309"/>
        <end position="339"/>
    </location>
</feature>
<dbReference type="PROSITE" id="PS00237">
    <property type="entry name" value="G_PROTEIN_RECEP_F1_1"/>
    <property type="match status" value="1"/>
</dbReference>
<evidence type="ECO:0000256" key="1">
    <source>
        <dbReference type="ARBA" id="ARBA00004141"/>
    </source>
</evidence>
<evidence type="ECO:0000256" key="10">
    <source>
        <dbReference type="SAM" id="Phobius"/>
    </source>
</evidence>
<dbReference type="EMBL" id="NEDP02002225">
    <property type="protein sequence ID" value="OWF51512.1"/>
    <property type="molecule type" value="Genomic_DNA"/>
</dbReference>
<evidence type="ECO:0000256" key="4">
    <source>
        <dbReference type="ARBA" id="ARBA00023040"/>
    </source>
</evidence>
<dbReference type="SUPFAM" id="SSF81321">
    <property type="entry name" value="Family A G protein-coupled receptor-like"/>
    <property type="match status" value="1"/>
</dbReference>
<keyword evidence="7 8" id="KW-0807">Transducer</keyword>
<feature type="transmembrane region" description="Helical" evidence="10">
    <location>
        <begin position="26"/>
        <end position="52"/>
    </location>
</feature>
<dbReference type="InterPro" id="IPR000276">
    <property type="entry name" value="GPCR_Rhodpsn"/>
</dbReference>
<evidence type="ECO:0000256" key="7">
    <source>
        <dbReference type="ARBA" id="ARBA00023224"/>
    </source>
</evidence>
<comment type="similarity">
    <text evidence="8">Belongs to the G-protein coupled receptor 1 family.</text>
</comment>
<keyword evidence="13" id="KW-1185">Reference proteome</keyword>
<dbReference type="AlphaFoldDB" id="A0A210QRZ0"/>
<feature type="domain" description="G-protein coupled receptors family 1 profile" evidence="11">
    <location>
        <begin position="44"/>
        <end position="402"/>
    </location>
</feature>
<dbReference type="Gene3D" id="1.20.1070.10">
    <property type="entry name" value="Rhodopsin 7-helix transmembrane proteins"/>
    <property type="match status" value="1"/>
</dbReference>
<name>A0A210QRZ0_MIZYE</name>
<dbReference type="CDD" id="cd00637">
    <property type="entry name" value="7tm_classA_rhodopsin-like"/>
    <property type="match status" value="1"/>
</dbReference>
<feature type="transmembrane region" description="Helical" evidence="10">
    <location>
        <begin position="355"/>
        <end position="374"/>
    </location>
</feature>
<dbReference type="OrthoDB" id="5969463at2759"/>
<protein>
    <submittedName>
        <fullName evidence="12">5-hydroxytryptamine receptor 1A-alpha</fullName>
    </submittedName>
</protein>
<keyword evidence="2 8" id="KW-0812">Transmembrane</keyword>
<dbReference type="GO" id="GO:0005886">
    <property type="term" value="C:plasma membrane"/>
    <property type="evidence" value="ECO:0007669"/>
    <property type="project" value="TreeGrafter"/>
</dbReference>
<reference evidence="12 13" key="1">
    <citation type="journal article" date="2017" name="Nat. Ecol. Evol.">
        <title>Scallop genome provides insights into evolution of bilaterian karyotype and development.</title>
        <authorList>
            <person name="Wang S."/>
            <person name="Zhang J."/>
            <person name="Jiao W."/>
            <person name="Li J."/>
            <person name="Xun X."/>
            <person name="Sun Y."/>
            <person name="Guo X."/>
            <person name="Huan P."/>
            <person name="Dong B."/>
            <person name="Zhang L."/>
            <person name="Hu X."/>
            <person name="Sun X."/>
            <person name="Wang J."/>
            <person name="Zhao C."/>
            <person name="Wang Y."/>
            <person name="Wang D."/>
            <person name="Huang X."/>
            <person name="Wang R."/>
            <person name="Lv J."/>
            <person name="Li Y."/>
            <person name="Zhang Z."/>
            <person name="Liu B."/>
            <person name="Lu W."/>
            <person name="Hui Y."/>
            <person name="Liang J."/>
            <person name="Zhou Z."/>
            <person name="Hou R."/>
            <person name="Li X."/>
            <person name="Liu Y."/>
            <person name="Li H."/>
            <person name="Ning X."/>
            <person name="Lin Y."/>
            <person name="Zhao L."/>
            <person name="Xing Q."/>
            <person name="Dou J."/>
            <person name="Li Y."/>
            <person name="Mao J."/>
            <person name="Guo H."/>
            <person name="Dou H."/>
            <person name="Li T."/>
            <person name="Mu C."/>
            <person name="Jiang W."/>
            <person name="Fu Q."/>
            <person name="Fu X."/>
            <person name="Miao Y."/>
            <person name="Liu J."/>
            <person name="Yu Q."/>
            <person name="Li R."/>
            <person name="Liao H."/>
            <person name="Li X."/>
            <person name="Kong Y."/>
            <person name="Jiang Z."/>
            <person name="Chourrout D."/>
            <person name="Li R."/>
            <person name="Bao Z."/>
        </authorList>
    </citation>
    <scope>NUCLEOTIDE SEQUENCE [LARGE SCALE GENOMIC DNA]</scope>
    <source>
        <strain evidence="12 13">PY_sf001</strain>
    </source>
</reference>
<dbReference type="Pfam" id="PF00001">
    <property type="entry name" value="7tm_1"/>
    <property type="match status" value="1"/>
</dbReference>
<dbReference type="GO" id="GO:0004930">
    <property type="term" value="F:G protein-coupled receptor activity"/>
    <property type="evidence" value="ECO:0007669"/>
    <property type="project" value="UniProtKB-KW"/>
</dbReference>
<proteinExistence type="inferred from homology"/>
<dbReference type="PROSITE" id="PS50262">
    <property type="entry name" value="G_PROTEIN_RECEP_F1_2"/>
    <property type="match status" value="1"/>
</dbReference>
<evidence type="ECO:0000313" key="12">
    <source>
        <dbReference type="EMBL" id="OWF51512.1"/>
    </source>
</evidence>
<comment type="subcellular location">
    <subcellularLocation>
        <location evidence="1">Membrane</location>
        <topology evidence="1">Multi-pass membrane protein</topology>
    </subcellularLocation>
</comment>
<feature type="transmembrane region" description="Helical" evidence="10">
    <location>
        <begin position="144"/>
        <end position="166"/>
    </location>
</feature>
<keyword evidence="5 10" id="KW-0472">Membrane</keyword>